<name>A0ABR1WBQ3_9PEZI</name>
<sequence>MVDKKLKTAKTHELGSPAQWMEVVDGKLHVVTSRESLEVLDYKSDPEDDTMIRLYSDDKAKVSMHCIEAGDASQASSVQQITLLSDVCCGLWGLWQPPQGARPLQTVLLAELPTSIRRFGRCRSRPQWQSFSRTLQYDRIRNSPDDTDIIGLGIDGSMQHIVLLGSDAWRLLRFIHNLALQSLMICPFFWDADGMADIDGSNPEPRNDSVKEKHVDGDILQRCYDKHALEELMADPGHYYRFRELLTALDQGRHVQSFTESTSSRRYFELGYAVLRYYLAPVI</sequence>
<gene>
    <name evidence="1" type="ORF">PG997_007427</name>
</gene>
<reference evidence="1 2" key="1">
    <citation type="submission" date="2023-01" db="EMBL/GenBank/DDBJ databases">
        <title>Analysis of 21 Apiospora genomes using comparative genomics revels a genus with tremendous synthesis potential of carbohydrate active enzymes and secondary metabolites.</title>
        <authorList>
            <person name="Sorensen T."/>
        </authorList>
    </citation>
    <scope>NUCLEOTIDE SEQUENCE [LARGE SCALE GENOMIC DNA]</scope>
    <source>
        <strain evidence="1 2">CBS 114990</strain>
    </source>
</reference>
<dbReference type="Proteomes" id="UP001433268">
    <property type="component" value="Unassembled WGS sequence"/>
</dbReference>
<dbReference type="EMBL" id="JAQQWN010000006">
    <property type="protein sequence ID" value="KAK8079609.1"/>
    <property type="molecule type" value="Genomic_DNA"/>
</dbReference>
<dbReference type="GeneID" id="92044802"/>
<proteinExistence type="predicted"/>
<accession>A0ABR1WBQ3</accession>
<evidence type="ECO:0000313" key="2">
    <source>
        <dbReference type="Proteomes" id="UP001433268"/>
    </source>
</evidence>
<comment type="caution">
    <text evidence="1">The sequence shown here is derived from an EMBL/GenBank/DDBJ whole genome shotgun (WGS) entry which is preliminary data.</text>
</comment>
<evidence type="ECO:0000313" key="1">
    <source>
        <dbReference type="EMBL" id="KAK8079609.1"/>
    </source>
</evidence>
<keyword evidence="2" id="KW-1185">Reference proteome</keyword>
<dbReference type="RefSeq" id="XP_066667084.1">
    <property type="nucleotide sequence ID" value="XM_066811742.1"/>
</dbReference>
<protein>
    <submittedName>
        <fullName evidence="1">Thermotolerance protein</fullName>
    </submittedName>
</protein>
<organism evidence="1 2">
    <name type="scientific">Apiospora hydei</name>
    <dbReference type="NCBI Taxonomy" id="1337664"/>
    <lineage>
        <taxon>Eukaryota</taxon>
        <taxon>Fungi</taxon>
        <taxon>Dikarya</taxon>
        <taxon>Ascomycota</taxon>
        <taxon>Pezizomycotina</taxon>
        <taxon>Sordariomycetes</taxon>
        <taxon>Xylariomycetidae</taxon>
        <taxon>Amphisphaeriales</taxon>
        <taxon>Apiosporaceae</taxon>
        <taxon>Apiospora</taxon>
    </lineage>
</organism>